<name>A0A814ZT00_9BILA</name>
<feature type="transmembrane region" description="Helical" evidence="1">
    <location>
        <begin position="69"/>
        <end position="93"/>
    </location>
</feature>
<dbReference type="EMBL" id="CAJOBA010033917">
    <property type="protein sequence ID" value="CAF3974187.1"/>
    <property type="molecule type" value="Genomic_DNA"/>
</dbReference>
<evidence type="ECO:0000313" key="5">
    <source>
        <dbReference type="EMBL" id="CAF4011818.1"/>
    </source>
</evidence>
<evidence type="ECO:0000256" key="1">
    <source>
        <dbReference type="SAM" id="Phobius"/>
    </source>
</evidence>
<dbReference type="EMBL" id="CAJNOQ010010210">
    <property type="protein sequence ID" value="CAF1245864.1"/>
    <property type="molecule type" value="Genomic_DNA"/>
</dbReference>
<dbReference type="Proteomes" id="UP000681722">
    <property type="component" value="Unassembled WGS sequence"/>
</dbReference>
<feature type="transmembrane region" description="Helical" evidence="1">
    <location>
        <begin position="126"/>
        <end position="149"/>
    </location>
</feature>
<organism evidence="3 6">
    <name type="scientific">Didymodactylos carnosus</name>
    <dbReference type="NCBI Taxonomy" id="1234261"/>
    <lineage>
        <taxon>Eukaryota</taxon>
        <taxon>Metazoa</taxon>
        <taxon>Spiralia</taxon>
        <taxon>Gnathifera</taxon>
        <taxon>Rotifera</taxon>
        <taxon>Eurotatoria</taxon>
        <taxon>Bdelloidea</taxon>
        <taxon>Philodinida</taxon>
        <taxon>Philodinidae</taxon>
        <taxon>Didymodactylos</taxon>
    </lineage>
</organism>
<dbReference type="SUPFAM" id="SSF81321">
    <property type="entry name" value="Family A G protein-coupled receptor-like"/>
    <property type="match status" value="1"/>
</dbReference>
<evidence type="ECO:0000313" key="6">
    <source>
        <dbReference type="Proteomes" id="UP000663829"/>
    </source>
</evidence>
<evidence type="ECO:0000313" key="4">
    <source>
        <dbReference type="EMBL" id="CAF3974187.1"/>
    </source>
</evidence>
<evidence type="ECO:0008006" key="7">
    <source>
        <dbReference type="Google" id="ProtNLM"/>
    </source>
</evidence>
<proteinExistence type="predicted"/>
<keyword evidence="1" id="KW-0812">Transmembrane</keyword>
<keyword evidence="1" id="KW-1133">Transmembrane helix</keyword>
<dbReference type="EMBL" id="CAJOBC010012365">
    <property type="protein sequence ID" value="CAF4011818.1"/>
    <property type="molecule type" value="Genomic_DNA"/>
</dbReference>
<feature type="transmembrane region" description="Helical" evidence="1">
    <location>
        <begin position="155"/>
        <end position="174"/>
    </location>
</feature>
<dbReference type="Proteomes" id="UP000663829">
    <property type="component" value="Unassembled WGS sequence"/>
</dbReference>
<evidence type="ECO:0000313" key="3">
    <source>
        <dbReference type="EMBL" id="CAF1245864.1"/>
    </source>
</evidence>
<dbReference type="EMBL" id="CAJNOK010012387">
    <property type="protein sequence ID" value="CAF1162457.1"/>
    <property type="molecule type" value="Genomic_DNA"/>
</dbReference>
<dbReference type="Gene3D" id="1.20.1070.10">
    <property type="entry name" value="Rhodopsin 7-helix transmembrane proteins"/>
    <property type="match status" value="1"/>
</dbReference>
<accession>A0A814ZT00</accession>
<comment type="caution">
    <text evidence="3">The sequence shown here is derived from an EMBL/GenBank/DDBJ whole genome shotgun (WGS) entry which is preliminary data.</text>
</comment>
<gene>
    <name evidence="3" type="ORF">GPM918_LOCUS25887</name>
    <name evidence="2" type="ORF">OVA965_LOCUS22158</name>
    <name evidence="5" type="ORF">SRO942_LOCUS25951</name>
    <name evidence="4" type="ORF">TMI583_LOCUS22877</name>
</gene>
<feature type="transmembrane region" description="Helical" evidence="1">
    <location>
        <begin position="20"/>
        <end position="39"/>
    </location>
</feature>
<keyword evidence="6" id="KW-1185">Reference proteome</keyword>
<dbReference type="Proteomes" id="UP000677228">
    <property type="component" value="Unassembled WGS sequence"/>
</dbReference>
<evidence type="ECO:0000313" key="2">
    <source>
        <dbReference type="EMBL" id="CAF1162457.1"/>
    </source>
</evidence>
<keyword evidence="1" id="KW-0472">Membrane</keyword>
<dbReference type="OrthoDB" id="10010395at2759"/>
<protein>
    <recommendedName>
        <fullName evidence="7">G-protein coupled receptors family 1 profile domain-containing protein</fullName>
    </recommendedName>
</protein>
<reference evidence="3" key="1">
    <citation type="submission" date="2021-02" db="EMBL/GenBank/DDBJ databases">
        <authorList>
            <person name="Nowell W R."/>
        </authorList>
    </citation>
    <scope>NUCLEOTIDE SEQUENCE</scope>
</reference>
<dbReference type="AlphaFoldDB" id="A0A814ZT00"/>
<dbReference type="Proteomes" id="UP000682733">
    <property type="component" value="Unassembled WGS sequence"/>
</dbReference>
<sequence length="202" mass="23896">MIVIKGVHFDKVRSKQIAKYMIITVILMNILGTLHEPFYRHMVDDPHINDYSWCVIKYPYVWLETYETIINITNLLVPFMINFITTLIVLILLARRKSSIIDNNKSYFHILKDGIRRYNSFVISPLLLILLELPRLVSSFAFACITFQWQKYLYLTSYFVSTLPLMTTLLIFVIPKESYKKELIDCLKRSRESITGRLRKSM</sequence>